<organism evidence="6 7">
    <name type="scientific">Aspergillus sclerotialis</name>
    <dbReference type="NCBI Taxonomy" id="2070753"/>
    <lineage>
        <taxon>Eukaryota</taxon>
        <taxon>Fungi</taxon>
        <taxon>Dikarya</taxon>
        <taxon>Ascomycota</taxon>
        <taxon>Pezizomycotina</taxon>
        <taxon>Eurotiomycetes</taxon>
        <taxon>Eurotiomycetidae</taxon>
        <taxon>Eurotiales</taxon>
        <taxon>Aspergillaceae</taxon>
        <taxon>Aspergillus</taxon>
        <taxon>Aspergillus subgen. Polypaecilum</taxon>
    </lineage>
</organism>
<evidence type="ECO:0000259" key="5">
    <source>
        <dbReference type="Pfam" id="PF01979"/>
    </source>
</evidence>
<dbReference type="GO" id="GO:0046872">
    <property type="term" value="F:metal ion binding"/>
    <property type="evidence" value="ECO:0007669"/>
    <property type="project" value="UniProtKB-KW"/>
</dbReference>
<accession>A0A3A2ZS24</accession>
<evidence type="ECO:0000256" key="1">
    <source>
        <dbReference type="ARBA" id="ARBA00001947"/>
    </source>
</evidence>
<dbReference type="Proteomes" id="UP000266188">
    <property type="component" value="Unassembled WGS sequence"/>
</dbReference>
<comment type="cofactor">
    <cofactor evidence="1">
        <name>Zn(2+)</name>
        <dbReference type="ChEBI" id="CHEBI:29105"/>
    </cofactor>
</comment>
<dbReference type="GO" id="GO:0019239">
    <property type="term" value="F:deaminase activity"/>
    <property type="evidence" value="ECO:0007669"/>
    <property type="project" value="TreeGrafter"/>
</dbReference>
<evidence type="ECO:0000256" key="4">
    <source>
        <dbReference type="ARBA" id="ARBA00022833"/>
    </source>
</evidence>
<keyword evidence="7" id="KW-1185">Reference proteome</keyword>
<dbReference type="STRING" id="2070753.A0A3A2ZS24"/>
<dbReference type="GO" id="GO:0005829">
    <property type="term" value="C:cytosol"/>
    <property type="evidence" value="ECO:0007669"/>
    <property type="project" value="TreeGrafter"/>
</dbReference>
<sequence>MNSGWLENAVVSIDEQGRIESVSQNEVADAEFINGYALPAFQNAHSHAFQYAMAGLAENHAADDDFWSWRERMYHLALDLDPESLKIIAQMLYAELVRHGYSNVAEFHYIHHDNKGVPYPNPAEMGEALVKAARDAGIKITLIPIFYQKGGFEVEPNEHQRRFISKSFEDYKRLFEASAEVCQRYKHANIAVGVHSMRAVEGTDIIRTATELPNDIPFHIHVSEQLKEVEDSLSFLGKRPGEWMLENVRLNERFHLVHATHLTQTETESLAKSNANVVLCPSTEGNLGDGIFPLRAYQDFGGNWSIGTDSHIGLNPLEELRLLDYGQRLVSHKRYTFGRDAGFEALTKATISGRRATNNFNRHFFNVGADFDACIIDATAPPD</sequence>
<dbReference type="Gene3D" id="2.30.40.10">
    <property type="entry name" value="Urease, subunit C, domain 1"/>
    <property type="match status" value="1"/>
</dbReference>
<dbReference type="InterPro" id="IPR011059">
    <property type="entry name" value="Metal-dep_hydrolase_composite"/>
</dbReference>
<evidence type="ECO:0000256" key="3">
    <source>
        <dbReference type="ARBA" id="ARBA00022801"/>
    </source>
</evidence>
<dbReference type="EMBL" id="MVGC01000032">
    <property type="protein sequence ID" value="RJE25972.1"/>
    <property type="molecule type" value="Genomic_DNA"/>
</dbReference>
<dbReference type="AlphaFoldDB" id="A0A3A2ZS24"/>
<name>A0A3A2ZS24_9EURO</name>
<keyword evidence="4" id="KW-0862">Zinc</keyword>
<protein>
    <recommendedName>
        <fullName evidence="5">Amidohydrolase-related domain-containing protein</fullName>
    </recommendedName>
</protein>
<dbReference type="InterPro" id="IPR010252">
    <property type="entry name" value="HutF"/>
</dbReference>
<proteinExistence type="predicted"/>
<comment type="caution">
    <text evidence="6">The sequence shown here is derived from an EMBL/GenBank/DDBJ whole genome shotgun (WGS) entry which is preliminary data.</text>
</comment>
<dbReference type="PANTHER" id="PTHR11271:SF48">
    <property type="entry name" value="AMIDOHYDROLASE-RELATED DOMAIN-CONTAINING PROTEIN"/>
    <property type="match status" value="1"/>
</dbReference>
<dbReference type="Pfam" id="PF01979">
    <property type="entry name" value="Amidohydro_1"/>
    <property type="match status" value="1"/>
</dbReference>
<evidence type="ECO:0000313" key="7">
    <source>
        <dbReference type="Proteomes" id="UP000266188"/>
    </source>
</evidence>
<reference evidence="7" key="1">
    <citation type="submission" date="2017-02" db="EMBL/GenBank/DDBJ databases">
        <authorList>
            <person name="Tafer H."/>
            <person name="Lopandic K."/>
        </authorList>
    </citation>
    <scope>NUCLEOTIDE SEQUENCE [LARGE SCALE GENOMIC DNA]</scope>
    <source>
        <strain evidence="7">CBS 366.77</strain>
    </source>
</reference>
<keyword evidence="2" id="KW-0479">Metal-binding</keyword>
<feature type="domain" description="Amidohydrolase-related" evidence="5">
    <location>
        <begin position="37"/>
        <end position="377"/>
    </location>
</feature>
<dbReference type="Gene3D" id="3.20.20.140">
    <property type="entry name" value="Metal-dependent hydrolases"/>
    <property type="match status" value="1"/>
</dbReference>
<dbReference type="NCBIfam" id="TIGR02022">
    <property type="entry name" value="hutF"/>
    <property type="match status" value="1"/>
</dbReference>
<evidence type="ECO:0000256" key="2">
    <source>
        <dbReference type="ARBA" id="ARBA00022723"/>
    </source>
</evidence>
<dbReference type="InterPro" id="IPR051607">
    <property type="entry name" value="Metallo-dep_hydrolases"/>
</dbReference>
<gene>
    <name evidence="6" type="ORF">PHISCL_01657</name>
</gene>
<dbReference type="InterPro" id="IPR006680">
    <property type="entry name" value="Amidohydro-rel"/>
</dbReference>
<evidence type="ECO:0000313" key="6">
    <source>
        <dbReference type="EMBL" id="RJE25972.1"/>
    </source>
</evidence>
<keyword evidence="3" id="KW-0378">Hydrolase</keyword>
<dbReference type="SUPFAM" id="SSF51556">
    <property type="entry name" value="Metallo-dependent hydrolases"/>
    <property type="match status" value="1"/>
</dbReference>
<dbReference type="OrthoDB" id="4519169at2759"/>
<dbReference type="PANTHER" id="PTHR11271">
    <property type="entry name" value="GUANINE DEAMINASE"/>
    <property type="match status" value="1"/>
</dbReference>
<dbReference type="InterPro" id="IPR032466">
    <property type="entry name" value="Metal_Hydrolase"/>
</dbReference>